<reference evidence="5 6" key="1">
    <citation type="submission" date="2020-04" db="EMBL/GenBank/DDBJ databases">
        <authorList>
            <person name="Wallbank WR R."/>
            <person name="Pardo Diaz C."/>
            <person name="Kozak K."/>
            <person name="Martin S."/>
            <person name="Jiggins C."/>
            <person name="Moest M."/>
            <person name="Warren A I."/>
            <person name="Byers J.R.P. K."/>
            <person name="Montejo-Kovacevich G."/>
            <person name="Yen C E."/>
        </authorList>
    </citation>
    <scope>NUCLEOTIDE SEQUENCE [LARGE SCALE GENOMIC DNA]</scope>
</reference>
<protein>
    <recommendedName>
        <fullName evidence="2">Nuclear receptor-binding factor 2 MIT domain-containing protein</fullName>
    </recommendedName>
</protein>
<dbReference type="InterPro" id="IPR039679">
    <property type="entry name" value="NRBF2"/>
</dbReference>
<name>A0A8S1B809_ARCPL</name>
<evidence type="ECO:0000313" key="3">
    <source>
        <dbReference type="EMBL" id="CAB3226777.1"/>
    </source>
</evidence>
<dbReference type="EMBL" id="CADEBC010000232">
    <property type="protein sequence ID" value="CAB3226777.1"/>
    <property type="molecule type" value="Genomic_DNA"/>
</dbReference>
<dbReference type="GO" id="GO:0006914">
    <property type="term" value="P:autophagy"/>
    <property type="evidence" value="ECO:0007669"/>
    <property type="project" value="InterPro"/>
</dbReference>
<dbReference type="SUPFAM" id="SSF140361">
    <property type="entry name" value="MIT domain-like"/>
    <property type="match status" value="1"/>
</dbReference>
<comment type="caution">
    <text evidence="4">The sequence shown here is derived from an EMBL/GenBank/DDBJ whole genome shotgun (WGS) entry which is preliminary data.</text>
</comment>
<feature type="region of interest" description="Disordered" evidence="1">
    <location>
        <begin position="254"/>
        <end position="289"/>
    </location>
</feature>
<evidence type="ECO:0000313" key="5">
    <source>
        <dbReference type="Proteomes" id="UP000494106"/>
    </source>
</evidence>
<evidence type="ECO:0000313" key="6">
    <source>
        <dbReference type="Proteomes" id="UP000494256"/>
    </source>
</evidence>
<proteinExistence type="predicted"/>
<dbReference type="EMBL" id="CADEBD010000422">
    <property type="protein sequence ID" value="CAB3254791.1"/>
    <property type="molecule type" value="Genomic_DNA"/>
</dbReference>
<dbReference type="AlphaFoldDB" id="A0A8S1B809"/>
<feature type="domain" description="Nuclear receptor-binding factor 2 MIT" evidence="2">
    <location>
        <begin position="5"/>
        <end position="72"/>
    </location>
</feature>
<dbReference type="InterPro" id="IPR033393">
    <property type="entry name" value="NRBF2_MIT"/>
</dbReference>
<evidence type="ECO:0000313" key="4">
    <source>
        <dbReference type="EMBL" id="CAB3254791.1"/>
    </source>
</evidence>
<sequence length="289" mass="33196">MESRQLNLAHQQHRRAEVHLQNNRYDEAMQCHHNAAELLLDAMKSTTSSVALESITLQHSYHLKQKDFIKIKKGQYERVTKAMDHLKLLGKDPKHNLQVNDSEYVQATIYKTINEADSLLSNLRNTRKNIDQDPVESNPVESNLVESNPIESNESVKKVEVDGKKTEKSRETVVEELQILNNNLRSLVERLVFQVEVFKDENMTLKERVIYLEKERTKYLIFNIPSSHDDGLQSNFLNTNIQGDEVSKELTQKVPITKEPQQGRPLNTGDRIGQPHFDLSALKTSSNSV</sequence>
<dbReference type="Pfam" id="PF17169">
    <property type="entry name" value="NRBF2_MIT"/>
    <property type="match status" value="1"/>
</dbReference>
<dbReference type="Gene3D" id="1.20.58.80">
    <property type="entry name" value="Phosphotransferase system, lactose/cellobiose-type IIA subunit"/>
    <property type="match status" value="1"/>
</dbReference>
<dbReference type="Proteomes" id="UP000494256">
    <property type="component" value="Unassembled WGS sequence"/>
</dbReference>
<evidence type="ECO:0000256" key="1">
    <source>
        <dbReference type="SAM" id="MobiDB-lite"/>
    </source>
</evidence>
<dbReference type="OrthoDB" id="3694230at2759"/>
<organism evidence="4 6">
    <name type="scientific">Arctia plantaginis</name>
    <name type="common">Wood tiger moth</name>
    <name type="synonym">Phalaena plantaginis</name>
    <dbReference type="NCBI Taxonomy" id="874455"/>
    <lineage>
        <taxon>Eukaryota</taxon>
        <taxon>Metazoa</taxon>
        <taxon>Ecdysozoa</taxon>
        <taxon>Arthropoda</taxon>
        <taxon>Hexapoda</taxon>
        <taxon>Insecta</taxon>
        <taxon>Pterygota</taxon>
        <taxon>Neoptera</taxon>
        <taxon>Endopterygota</taxon>
        <taxon>Lepidoptera</taxon>
        <taxon>Glossata</taxon>
        <taxon>Ditrysia</taxon>
        <taxon>Noctuoidea</taxon>
        <taxon>Erebidae</taxon>
        <taxon>Arctiinae</taxon>
        <taxon>Arctia</taxon>
    </lineage>
</organism>
<dbReference type="PANTHER" id="PTHR14964">
    <property type="entry name" value="NUCLEAR RECEPTOR BINDING FACTOR 2"/>
    <property type="match status" value="1"/>
</dbReference>
<keyword evidence="5" id="KW-1185">Reference proteome</keyword>
<gene>
    <name evidence="4" type="ORF">APLA_LOCUS14943</name>
    <name evidence="3" type="ORF">APLA_LOCUS3079</name>
</gene>
<dbReference type="Proteomes" id="UP000494106">
    <property type="component" value="Unassembled WGS sequence"/>
</dbReference>
<evidence type="ECO:0000259" key="2">
    <source>
        <dbReference type="Pfam" id="PF17169"/>
    </source>
</evidence>
<dbReference type="PANTHER" id="PTHR14964:SF2">
    <property type="entry name" value="NUCLEAR RECEPTOR-BINDING FACTOR 2"/>
    <property type="match status" value="1"/>
</dbReference>
<accession>A0A8S1B809</accession>